<evidence type="ECO:0000256" key="1">
    <source>
        <dbReference type="ARBA" id="ARBA00001947"/>
    </source>
</evidence>
<dbReference type="CDD" id="cd06163">
    <property type="entry name" value="S2P-M50_PDZ_RseP-like"/>
    <property type="match status" value="1"/>
</dbReference>
<dbReference type="Gene3D" id="2.30.42.10">
    <property type="match status" value="2"/>
</dbReference>
<evidence type="ECO:0000256" key="3">
    <source>
        <dbReference type="ARBA" id="ARBA00007931"/>
    </source>
</evidence>
<dbReference type="InterPro" id="IPR004387">
    <property type="entry name" value="Pept_M50_Zn"/>
</dbReference>
<dbReference type="PANTHER" id="PTHR42837">
    <property type="entry name" value="REGULATOR OF SIGMA-E PROTEASE RSEP"/>
    <property type="match status" value="1"/>
</dbReference>
<keyword evidence="7" id="KW-0862">Zinc</keyword>
<dbReference type="EC" id="3.4.24.-" evidence="13"/>
<evidence type="ECO:0000256" key="4">
    <source>
        <dbReference type="ARBA" id="ARBA00022670"/>
    </source>
</evidence>
<dbReference type="InterPro" id="IPR001478">
    <property type="entry name" value="PDZ"/>
</dbReference>
<feature type="transmembrane region" description="Helical" evidence="11">
    <location>
        <begin position="6"/>
        <end position="24"/>
    </location>
</feature>
<dbReference type="RefSeq" id="WP_035369976.1">
    <property type="nucleotide sequence ID" value="NZ_LR215050.1"/>
</dbReference>
<proteinExistence type="inferred from homology"/>
<dbReference type="GO" id="GO:0016020">
    <property type="term" value="C:membrane"/>
    <property type="evidence" value="ECO:0007669"/>
    <property type="project" value="UniProtKB-SubCell"/>
</dbReference>
<dbReference type="Proteomes" id="UP000290909">
    <property type="component" value="Chromosome"/>
</dbReference>
<dbReference type="SUPFAM" id="SSF50156">
    <property type="entry name" value="PDZ domain-like"/>
    <property type="match status" value="2"/>
</dbReference>
<evidence type="ECO:0000256" key="5">
    <source>
        <dbReference type="ARBA" id="ARBA00022692"/>
    </source>
</evidence>
<dbReference type="GO" id="GO:0006508">
    <property type="term" value="P:proteolysis"/>
    <property type="evidence" value="ECO:0007669"/>
    <property type="project" value="UniProtKB-KW"/>
</dbReference>
<evidence type="ECO:0000256" key="9">
    <source>
        <dbReference type="ARBA" id="ARBA00023049"/>
    </source>
</evidence>
<dbReference type="AlphaFoldDB" id="A0A449BL96"/>
<dbReference type="PANTHER" id="PTHR42837:SF2">
    <property type="entry name" value="MEMBRANE METALLOPROTEASE ARASP2, CHLOROPLASTIC-RELATED"/>
    <property type="match status" value="1"/>
</dbReference>
<comment type="similarity">
    <text evidence="3">Belongs to the peptidase M50B family.</text>
</comment>
<dbReference type="SMART" id="SM00228">
    <property type="entry name" value="PDZ"/>
    <property type="match status" value="2"/>
</dbReference>
<keyword evidence="14" id="KW-1185">Reference proteome</keyword>
<dbReference type="GO" id="GO:0004222">
    <property type="term" value="F:metalloendopeptidase activity"/>
    <property type="evidence" value="ECO:0007669"/>
    <property type="project" value="InterPro"/>
</dbReference>
<dbReference type="Pfam" id="PF02163">
    <property type="entry name" value="Peptidase_M50"/>
    <property type="match status" value="1"/>
</dbReference>
<dbReference type="InterPro" id="IPR036034">
    <property type="entry name" value="PDZ_sf"/>
</dbReference>
<feature type="transmembrane region" description="Helical" evidence="11">
    <location>
        <begin position="436"/>
        <end position="456"/>
    </location>
</feature>
<evidence type="ECO:0000256" key="6">
    <source>
        <dbReference type="ARBA" id="ARBA00022801"/>
    </source>
</evidence>
<keyword evidence="9 13" id="KW-0482">Metalloprotease</keyword>
<dbReference type="NCBIfam" id="TIGR00054">
    <property type="entry name" value="RIP metalloprotease RseP"/>
    <property type="match status" value="1"/>
</dbReference>
<feature type="transmembrane region" description="Helical" evidence="11">
    <location>
        <begin position="177"/>
        <end position="201"/>
    </location>
</feature>
<keyword evidence="4 13" id="KW-0645">Protease</keyword>
<comment type="cofactor">
    <cofactor evidence="1">
        <name>Zn(2+)</name>
        <dbReference type="ChEBI" id="CHEBI:29105"/>
    </cofactor>
</comment>
<evidence type="ECO:0000256" key="2">
    <source>
        <dbReference type="ARBA" id="ARBA00004141"/>
    </source>
</evidence>
<name>A0A449BL96_9MOLU</name>
<dbReference type="KEGG" id="ahk:NCTC10172_01280"/>
<protein>
    <submittedName>
        <fullName evidence="13">Zinc metalloprotease SA1105</fullName>
        <ecNumber evidence="13">3.4.24.-</ecNumber>
    </submittedName>
</protein>
<evidence type="ECO:0000256" key="10">
    <source>
        <dbReference type="ARBA" id="ARBA00023136"/>
    </source>
</evidence>
<evidence type="ECO:0000259" key="12">
    <source>
        <dbReference type="SMART" id="SM00228"/>
    </source>
</evidence>
<dbReference type="STRING" id="1408416.GCA_000702765_01241"/>
<keyword evidence="10 11" id="KW-0472">Membrane</keyword>
<dbReference type="EMBL" id="LR215050">
    <property type="protein sequence ID" value="VEU83220.1"/>
    <property type="molecule type" value="Genomic_DNA"/>
</dbReference>
<reference evidence="13 14" key="1">
    <citation type="submission" date="2019-01" db="EMBL/GenBank/DDBJ databases">
        <authorList>
            <consortium name="Pathogen Informatics"/>
        </authorList>
    </citation>
    <scope>NUCLEOTIDE SEQUENCE [LARGE SCALE GENOMIC DNA]</scope>
    <source>
        <strain evidence="13 14">NCTC10172</strain>
    </source>
</reference>
<keyword evidence="6 13" id="KW-0378">Hydrolase</keyword>
<evidence type="ECO:0000256" key="11">
    <source>
        <dbReference type="SAM" id="Phobius"/>
    </source>
</evidence>
<feature type="domain" description="PDZ" evidence="12">
    <location>
        <begin position="264"/>
        <end position="343"/>
    </location>
</feature>
<sequence>MQILDTVFNIIIFLLSLTLIVSLHELGHFLLAKKAGILIHEYSIGMGPAIYRKKKGETYYAVRVLPLGGYVAMSGEDRENQLLKKDQVVGLVLNENQVVTEILLDQSTKKPSVVGKVVSFDLFGRDMAPLFIELEVSGALTRYEVDRKARYLYGVKNELQITPAESSFETKTLWQRFLVLFCGPLMNFILALVLVFIVALVQGKPSNSNVVNNSSNPALLKGDVITKIGDIEVSNLTEVSNALSNINSHKVSMVVLRNGELQTIEVYLTVVMNNLGIVNYPVEGKRDELYVGGLGTKAKEAGLQFEDKILTINGQTVTTWEEVITIARTYNLKEVSLSVLRDGNVVPNIRYEVFSLETLETIGTDAIQIRVGFDVGYEFNFLYSLYYPFVHFGESISQMVGTIALLINPNSGIGIGELSGPIGIFSLVQNAASQGIFSLLLFIAFLSVNIGLMNLLPIPALDGGRILFLGYEAITKKKFPAKVEFWINQISFYALIALMIYVTFGDVGRLF</sequence>
<feature type="domain" description="PDZ" evidence="12">
    <location>
        <begin position="183"/>
        <end position="259"/>
    </location>
</feature>
<feature type="transmembrane region" description="Helical" evidence="11">
    <location>
        <begin position="485"/>
        <end position="504"/>
    </location>
</feature>
<organism evidence="13 14">
    <name type="scientific">Acholeplasma hippikon</name>
    <dbReference type="NCBI Taxonomy" id="264636"/>
    <lineage>
        <taxon>Bacteria</taxon>
        <taxon>Bacillati</taxon>
        <taxon>Mycoplasmatota</taxon>
        <taxon>Mollicutes</taxon>
        <taxon>Acholeplasmatales</taxon>
        <taxon>Acholeplasmataceae</taxon>
        <taxon>Acholeplasma</taxon>
    </lineage>
</organism>
<evidence type="ECO:0000256" key="8">
    <source>
        <dbReference type="ARBA" id="ARBA00022989"/>
    </source>
</evidence>
<dbReference type="InterPro" id="IPR008915">
    <property type="entry name" value="Peptidase_M50"/>
</dbReference>
<accession>A0A449BL96</accession>
<evidence type="ECO:0000313" key="13">
    <source>
        <dbReference type="EMBL" id="VEU83220.1"/>
    </source>
</evidence>
<comment type="subcellular location">
    <subcellularLocation>
        <location evidence="2">Membrane</location>
        <topology evidence="2">Multi-pass membrane protein</topology>
    </subcellularLocation>
</comment>
<keyword evidence="5 11" id="KW-0812">Transmembrane</keyword>
<evidence type="ECO:0000313" key="14">
    <source>
        <dbReference type="Proteomes" id="UP000290909"/>
    </source>
</evidence>
<evidence type="ECO:0000256" key="7">
    <source>
        <dbReference type="ARBA" id="ARBA00022833"/>
    </source>
</evidence>
<keyword evidence="8 11" id="KW-1133">Transmembrane helix</keyword>
<gene>
    <name evidence="13" type="ORF">NCTC10172_01280</name>
</gene>